<keyword evidence="1" id="KW-0732">Signal</keyword>
<feature type="signal peptide" evidence="1">
    <location>
        <begin position="1"/>
        <end position="23"/>
    </location>
</feature>
<name>A0A8T0N6K2_PANVG</name>
<dbReference type="InterPro" id="IPR038941">
    <property type="entry name" value="At4g14100-like"/>
</dbReference>
<dbReference type="AlphaFoldDB" id="A0A8T0N6K2"/>
<comment type="caution">
    <text evidence="2">The sequence shown here is derived from an EMBL/GenBank/DDBJ whole genome shotgun (WGS) entry which is preliminary data.</text>
</comment>
<sequence>MTPLLPVAFLLLLCLSGSPPAAATAGDPTPTPTPWPPQFHAKLVMDFHGNLSVADLWYDWPGGRNLHITRYQLAADAPFYDNEWNNGTSFFYTPSRRACRSAAVGVGILRPDWLSPGAVYLGRQDADGFDCHVWAKADFITYYEDVNTKRPVKWVFYTGKRLPSPTPLLF</sequence>
<evidence type="ECO:0000313" key="3">
    <source>
        <dbReference type="Proteomes" id="UP000823388"/>
    </source>
</evidence>
<accession>A0A8T0N6K2</accession>
<dbReference type="PANTHER" id="PTHR33880">
    <property type="entry name" value="EXPRESSED PROTEIN"/>
    <property type="match status" value="1"/>
</dbReference>
<feature type="chain" id="PRO_5035806545" evidence="1">
    <location>
        <begin position="24"/>
        <end position="170"/>
    </location>
</feature>
<gene>
    <name evidence="2" type="ORF">PVAP13_9KG016700</name>
</gene>
<keyword evidence="3" id="KW-1185">Reference proteome</keyword>
<organism evidence="2 3">
    <name type="scientific">Panicum virgatum</name>
    <name type="common">Blackwell switchgrass</name>
    <dbReference type="NCBI Taxonomy" id="38727"/>
    <lineage>
        <taxon>Eukaryota</taxon>
        <taxon>Viridiplantae</taxon>
        <taxon>Streptophyta</taxon>
        <taxon>Embryophyta</taxon>
        <taxon>Tracheophyta</taxon>
        <taxon>Spermatophyta</taxon>
        <taxon>Magnoliopsida</taxon>
        <taxon>Liliopsida</taxon>
        <taxon>Poales</taxon>
        <taxon>Poaceae</taxon>
        <taxon>PACMAD clade</taxon>
        <taxon>Panicoideae</taxon>
        <taxon>Panicodae</taxon>
        <taxon>Paniceae</taxon>
        <taxon>Panicinae</taxon>
        <taxon>Panicum</taxon>
        <taxon>Panicum sect. Hiantes</taxon>
    </lineage>
</organism>
<dbReference type="Proteomes" id="UP000823388">
    <property type="component" value="Chromosome 9K"/>
</dbReference>
<reference evidence="2 3" key="1">
    <citation type="submission" date="2020-05" db="EMBL/GenBank/DDBJ databases">
        <title>WGS assembly of Panicum virgatum.</title>
        <authorList>
            <person name="Lovell J.T."/>
            <person name="Jenkins J."/>
            <person name="Shu S."/>
            <person name="Juenger T.E."/>
            <person name="Schmutz J."/>
        </authorList>
    </citation>
    <scope>NUCLEOTIDE SEQUENCE [LARGE SCALE GENOMIC DNA]</scope>
    <source>
        <strain evidence="3">cv. AP13</strain>
    </source>
</reference>
<evidence type="ECO:0000313" key="2">
    <source>
        <dbReference type="EMBL" id="KAG2544478.1"/>
    </source>
</evidence>
<dbReference type="PANTHER" id="PTHR33880:SF19">
    <property type="entry name" value="EXPRESSED PROTEIN"/>
    <property type="match status" value="1"/>
</dbReference>
<proteinExistence type="predicted"/>
<evidence type="ECO:0000256" key="1">
    <source>
        <dbReference type="SAM" id="SignalP"/>
    </source>
</evidence>
<dbReference type="EMBL" id="CM029053">
    <property type="protein sequence ID" value="KAG2544478.1"/>
    <property type="molecule type" value="Genomic_DNA"/>
</dbReference>
<protein>
    <submittedName>
        <fullName evidence="2">Uncharacterized protein</fullName>
    </submittedName>
</protein>